<accession>A0ABV8NKN8</accession>
<keyword evidence="3" id="KW-1185">Reference proteome</keyword>
<dbReference type="EMBL" id="JBHSBY010000123">
    <property type="protein sequence ID" value="MFC4197625.1"/>
    <property type="molecule type" value="Genomic_DNA"/>
</dbReference>
<comment type="caution">
    <text evidence="2">The sequence shown here is derived from an EMBL/GenBank/DDBJ whole genome shotgun (WGS) entry which is preliminary data.</text>
</comment>
<feature type="compositionally biased region" description="Polar residues" evidence="1">
    <location>
        <begin position="1"/>
        <end position="10"/>
    </location>
</feature>
<gene>
    <name evidence="2" type="ORF">ACFOUY_13050</name>
</gene>
<protein>
    <submittedName>
        <fullName evidence="2">Uncharacterized protein</fullName>
    </submittedName>
</protein>
<sequence length="55" mass="6120">MAKTKIQQEPGNKKVDAVKEQSDSKKKQSSDSKRSNNVKTADKKADFENPKDDPA</sequence>
<proteinExistence type="predicted"/>
<organism evidence="2 3">
    <name type="scientific">Pedobacter jamesrossensis</name>
    <dbReference type="NCBI Taxonomy" id="1908238"/>
    <lineage>
        <taxon>Bacteria</taxon>
        <taxon>Pseudomonadati</taxon>
        <taxon>Bacteroidota</taxon>
        <taxon>Sphingobacteriia</taxon>
        <taxon>Sphingobacteriales</taxon>
        <taxon>Sphingobacteriaceae</taxon>
        <taxon>Pedobacter</taxon>
    </lineage>
</organism>
<feature type="region of interest" description="Disordered" evidence="1">
    <location>
        <begin position="1"/>
        <end position="55"/>
    </location>
</feature>
<evidence type="ECO:0000313" key="2">
    <source>
        <dbReference type="EMBL" id="MFC4197625.1"/>
    </source>
</evidence>
<dbReference type="RefSeq" id="WP_378961244.1">
    <property type="nucleotide sequence ID" value="NZ_JBHRXC010000016.1"/>
</dbReference>
<dbReference type="Proteomes" id="UP001595792">
    <property type="component" value="Unassembled WGS sequence"/>
</dbReference>
<evidence type="ECO:0000256" key="1">
    <source>
        <dbReference type="SAM" id="MobiDB-lite"/>
    </source>
</evidence>
<name>A0ABV8NKN8_9SPHI</name>
<reference evidence="3" key="1">
    <citation type="journal article" date="2019" name="Int. J. Syst. Evol. Microbiol.">
        <title>The Global Catalogue of Microorganisms (GCM) 10K type strain sequencing project: providing services to taxonomists for standard genome sequencing and annotation.</title>
        <authorList>
            <consortium name="The Broad Institute Genomics Platform"/>
            <consortium name="The Broad Institute Genome Sequencing Center for Infectious Disease"/>
            <person name="Wu L."/>
            <person name="Ma J."/>
        </authorList>
    </citation>
    <scope>NUCLEOTIDE SEQUENCE [LARGE SCALE GENOMIC DNA]</scope>
    <source>
        <strain evidence="3">CCM 8689</strain>
    </source>
</reference>
<evidence type="ECO:0000313" key="3">
    <source>
        <dbReference type="Proteomes" id="UP001595792"/>
    </source>
</evidence>
<feature type="compositionally biased region" description="Basic and acidic residues" evidence="1">
    <location>
        <begin position="11"/>
        <end position="55"/>
    </location>
</feature>